<evidence type="ECO:0000256" key="2">
    <source>
        <dbReference type="PROSITE-ProRule" id="PRU00103"/>
    </source>
</evidence>
<dbReference type="InterPro" id="IPR039918">
    <property type="entry name" value="PPP4R4"/>
</dbReference>
<name>S9U9M9_9TRYP</name>
<dbReference type="Proteomes" id="UP000015354">
    <property type="component" value="Unassembled WGS sequence"/>
</dbReference>
<comment type="caution">
    <text evidence="4">The sequence shown here is derived from an EMBL/GenBank/DDBJ whole genome shotgun (WGS) entry which is preliminary data.</text>
</comment>
<protein>
    <submittedName>
        <fullName evidence="4">Serine/threonine-protein phosphatase 4 regulatory subunit 4</fullName>
    </submittedName>
</protein>
<dbReference type="InterPro" id="IPR021133">
    <property type="entry name" value="HEAT_type_2"/>
</dbReference>
<dbReference type="Pfam" id="PF02985">
    <property type="entry name" value="HEAT"/>
    <property type="match status" value="1"/>
</dbReference>
<sequence length="695" mass="79103">MDYRSPFEIRKQFLEDSRAAHSPVKRPKHASSDFPNVPKPSGSVNLNLSSLPDDPTALVREVPGEENLKALDASRKRDEAVQQYIEKQNLTLEDSAKYIMEKGSTAQRISFFNHVRDRLVDRNAKTVSSILHILLDSMWAQDPELQCRAPQDIQSFLGLLNFAAFEDLFEVTTTMLMVKTVSVREAWGKLLLSLMAFLNIDQLLEKLVPLALQKSEHAEFQDQRELSCAILGGMCQYLPVNKIEDTVLPRALALCQDTNVGVRQSICQHLGIISRALGVEKAKTRVAPDLFELLNDEERTVSRTAFSCLLDLVEFFGPQYRKEKLYPIIKNYISNPPSEVVSLLIGEFGRFLDEIKGDIGTEEDVNLFAEFFCAAVNKEDEDARVHCAYNFPAVCISLPHSKFPTYLLPCLLKLANDPNVRVKRSIAAGIHELVPILGDKAAVYLEEPVQNLITSKEREVLNVLFEKSLKKLLDCFGVQLSGPSRTSCFEGIAKGLQQSLQFGTTYWYNVKHYIFFVDRYQSFYALTTVCDNFIPSLLAYLKVGANILKDDCASLVAQLLVLTVIKPTTCVQLMNRITSEFGRGASCYLRQCYLRIVRELCKRFSRRFVRERLLECCIELQRDPVPCVRLSLARVLPLLYKGLRLTNPGTFEEEYNNMLQRLQTDKEAEVRDAARVSKEEVDKTERENRREDHRD</sequence>
<dbReference type="InterPro" id="IPR011989">
    <property type="entry name" value="ARM-like"/>
</dbReference>
<feature type="repeat" description="HEAT" evidence="2">
    <location>
        <begin position="286"/>
        <end position="324"/>
    </location>
</feature>
<dbReference type="OrthoDB" id="340346at2759"/>
<dbReference type="EMBL" id="ATMH01005736">
    <property type="protein sequence ID" value="EPY27467.1"/>
    <property type="molecule type" value="Genomic_DNA"/>
</dbReference>
<evidence type="ECO:0000256" key="3">
    <source>
        <dbReference type="SAM" id="MobiDB-lite"/>
    </source>
</evidence>
<gene>
    <name evidence="4" type="ORF">STCU_05736</name>
</gene>
<proteinExistence type="predicted"/>
<organism evidence="4 5">
    <name type="scientific">Strigomonas culicis</name>
    <dbReference type="NCBI Taxonomy" id="28005"/>
    <lineage>
        <taxon>Eukaryota</taxon>
        <taxon>Discoba</taxon>
        <taxon>Euglenozoa</taxon>
        <taxon>Kinetoplastea</taxon>
        <taxon>Metakinetoplastina</taxon>
        <taxon>Trypanosomatida</taxon>
        <taxon>Trypanosomatidae</taxon>
        <taxon>Strigomonadinae</taxon>
        <taxon>Strigomonas</taxon>
    </lineage>
</organism>
<feature type="region of interest" description="Disordered" evidence="3">
    <location>
        <begin position="666"/>
        <end position="695"/>
    </location>
</feature>
<feature type="repeat" description="HEAT" evidence="2">
    <location>
        <begin position="247"/>
        <end position="285"/>
    </location>
</feature>
<evidence type="ECO:0000313" key="5">
    <source>
        <dbReference type="Proteomes" id="UP000015354"/>
    </source>
</evidence>
<dbReference type="Gene3D" id="1.25.10.10">
    <property type="entry name" value="Leucine-rich Repeat Variant"/>
    <property type="match status" value="1"/>
</dbReference>
<dbReference type="InterPro" id="IPR016024">
    <property type="entry name" value="ARM-type_fold"/>
</dbReference>
<dbReference type="InterPro" id="IPR000357">
    <property type="entry name" value="HEAT"/>
</dbReference>
<keyword evidence="5" id="KW-1185">Reference proteome</keyword>
<dbReference type="PROSITE" id="PS50077">
    <property type="entry name" value="HEAT_REPEAT"/>
    <property type="match status" value="3"/>
</dbReference>
<evidence type="ECO:0000313" key="4">
    <source>
        <dbReference type="EMBL" id="EPY27467.1"/>
    </source>
</evidence>
<keyword evidence="1" id="KW-0677">Repeat</keyword>
<accession>S9U9M9</accession>
<dbReference type="PANTHER" id="PTHR21467">
    <property type="entry name" value="PROTEIN PHOSPHATASE 4 REGULATORY SUBUNIT 4 PPP4R4"/>
    <property type="match status" value="1"/>
</dbReference>
<dbReference type="SUPFAM" id="SSF48371">
    <property type="entry name" value="ARM repeat"/>
    <property type="match status" value="1"/>
</dbReference>
<feature type="repeat" description="HEAT" evidence="2">
    <location>
        <begin position="407"/>
        <end position="445"/>
    </location>
</feature>
<feature type="region of interest" description="Disordered" evidence="3">
    <location>
        <begin position="14"/>
        <end position="50"/>
    </location>
</feature>
<reference evidence="4 5" key="1">
    <citation type="journal article" date="2013" name="PLoS ONE">
        <title>Predicting the Proteins of Angomonas deanei, Strigomonas culicis and Their Respective Endosymbionts Reveals New Aspects of the Trypanosomatidae Family.</title>
        <authorList>
            <person name="Motta M.C."/>
            <person name="Martins A.C."/>
            <person name="de Souza S.S."/>
            <person name="Catta-Preta C.M."/>
            <person name="Silva R."/>
            <person name="Klein C.C."/>
            <person name="de Almeida L.G."/>
            <person name="de Lima Cunha O."/>
            <person name="Ciapina L.P."/>
            <person name="Brocchi M."/>
            <person name="Colabardini A.C."/>
            <person name="de Araujo Lima B."/>
            <person name="Machado C.R."/>
            <person name="de Almeida Soares C.M."/>
            <person name="Probst C.M."/>
            <person name="de Menezes C.B."/>
            <person name="Thompson C.E."/>
            <person name="Bartholomeu D.C."/>
            <person name="Gradia D.F."/>
            <person name="Pavoni D.P."/>
            <person name="Grisard E.C."/>
            <person name="Fantinatti-Garboggini F."/>
            <person name="Marchini F.K."/>
            <person name="Rodrigues-Luiz G.F."/>
            <person name="Wagner G."/>
            <person name="Goldman G.H."/>
            <person name="Fietto J.L."/>
            <person name="Elias M.C."/>
            <person name="Goldman M.H."/>
            <person name="Sagot M.F."/>
            <person name="Pereira M."/>
            <person name="Stoco P.H."/>
            <person name="de Mendonca-Neto R.P."/>
            <person name="Teixeira S.M."/>
            <person name="Maciel T.E."/>
            <person name="de Oliveira Mendes T.A."/>
            <person name="Urmenyi T.P."/>
            <person name="de Souza W."/>
            <person name="Schenkman S."/>
            <person name="de Vasconcelos A.T."/>
        </authorList>
    </citation>
    <scope>NUCLEOTIDE SEQUENCE [LARGE SCALE GENOMIC DNA]</scope>
</reference>
<dbReference type="AlphaFoldDB" id="S9U9M9"/>
<evidence type="ECO:0000256" key="1">
    <source>
        <dbReference type="ARBA" id="ARBA00022737"/>
    </source>
</evidence>
<dbReference type="PANTHER" id="PTHR21467:SF0">
    <property type="entry name" value="SERINE_THREONINE-PROTEIN PHOSPHATASE 4 REGULATORY SUBUNIT 4"/>
    <property type="match status" value="1"/>
</dbReference>